<dbReference type="InterPro" id="IPR036282">
    <property type="entry name" value="Glutathione-S-Trfase_C_sf"/>
</dbReference>
<dbReference type="SFLD" id="SFLDG01150">
    <property type="entry name" value="Main.1:_Beta-like"/>
    <property type="match status" value="1"/>
</dbReference>
<dbReference type="PANTHER" id="PTHR44051">
    <property type="entry name" value="GLUTATHIONE S-TRANSFERASE-RELATED"/>
    <property type="match status" value="1"/>
</dbReference>
<dbReference type="Proteomes" id="UP001526446">
    <property type="component" value="Unassembled WGS sequence"/>
</dbReference>
<feature type="domain" description="GST N-terminal" evidence="1">
    <location>
        <begin position="1"/>
        <end position="80"/>
    </location>
</feature>
<dbReference type="InterPro" id="IPR004046">
    <property type="entry name" value="GST_C"/>
</dbReference>
<dbReference type="SUPFAM" id="SSF47616">
    <property type="entry name" value="GST C-terminal domain-like"/>
    <property type="match status" value="1"/>
</dbReference>
<dbReference type="InterPro" id="IPR040079">
    <property type="entry name" value="Glutathione_S-Trfase"/>
</dbReference>
<feature type="domain" description="GST C-terminal" evidence="2">
    <location>
        <begin position="86"/>
        <end position="213"/>
    </location>
</feature>
<dbReference type="InterPro" id="IPR004045">
    <property type="entry name" value="Glutathione_S-Trfase_N"/>
</dbReference>
<gene>
    <name evidence="3" type="ORF">OQ252_11985</name>
</gene>
<dbReference type="Gene3D" id="3.40.30.10">
    <property type="entry name" value="Glutaredoxin"/>
    <property type="match status" value="1"/>
</dbReference>
<evidence type="ECO:0000259" key="1">
    <source>
        <dbReference type="PROSITE" id="PS50404"/>
    </source>
</evidence>
<reference evidence="3 4" key="1">
    <citation type="submission" date="2022-11" db="EMBL/GenBank/DDBJ databases">
        <title>Genome sequencing of Acetobacter type strain.</title>
        <authorList>
            <person name="Heo J."/>
            <person name="Lee D."/>
            <person name="Han B.-H."/>
            <person name="Hong S.-B."/>
            <person name="Kwon S.-W."/>
        </authorList>
    </citation>
    <scope>NUCLEOTIDE SEQUENCE [LARGE SCALE GENOMIC DNA]</scope>
    <source>
        <strain evidence="3 4">KACC 21251</strain>
    </source>
</reference>
<dbReference type="Pfam" id="PF00043">
    <property type="entry name" value="GST_C"/>
    <property type="match status" value="1"/>
</dbReference>
<comment type="caution">
    <text evidence="3">The sequence shown here is derived from an EMBL/GenBank/DDBJ whole genome shotgun (WGS) entry which is preliminary data.</text>
</comment>
<dbReference type="SFLD" id="SFLDG00358">
    <property type="entry name" value="Main_(cytGST)"/>
    <property type="match status" value="1"/>
</dbReference>
<dbReference type="PANTHER" id="PTHR44051:SF8">
    <property type="entry name" value="GLUTATHIONE S-TRANSFERASE GSTA"/>
    <property type="match status" value="1"/>
</dbReference>
<evidence type="ECO:0000259" key="2">
    <source>
        <dbReference type="PROSITE" id="PS50405"/>
    </source>
</evidence>
<dbReference type="SFLD" id="SFLDS00019">
    <property type="entry name" value="Glutathione_Transferase_(cytos"/>
    <property type="match status" value="1"/>
</dbReference>
<dbReference type="SUPFAM" id="SSF52833">
    <property type="entry name" value="Thioredoxin-like"/>
    <property type="match status" value="1"/>
</dbReference>
<keyword evidence="4" id="KW-1185">Reference proteome</keyword>
<dbReference type="PROSITE" id="PS50405">
    <property type="entry name" value="GST_CTER"/>
    <property type="match status" value="1"/>
</dbReference>
<dbReference type="EMBL" id="JAPIUX010000022">
    <property type="protein sequence ID" value="MCX2562109.1"/>
    <property type="molecule type" value="Genomic_DNA"/>
</dbReference>
<evidence type="ECO:0000313" key="4">
    <source>
        <dbReference type="Proteomes" id="UP001526446"/>
    </source>
</evidence>
<dbReference type="Gene3D" id="1.20.1050.10">
    <property type="match status" value="1"/>
</dbReference>
<dbReference type="RefSeq" id="WP_166123362.1">
    <property type="nucleotide sequence ID" value="NZ_JAPIUX010000022.1"/>
</dbReference>
<dbReference type="CDD" id="cd03188">
    <property type="entry name" value="GST_C_Beta"/>
    <property type="match status" value="1"/>
</dbReference>
<sequence length="213" mass="24070">MHLFYAPGASSQAPHILLREAGLPFSLERVDLATHRWSGGDYRQLNPKAYVPFLKLSETETLSECAVILQYIADQVPAQSLISAPGTLARYHDMEWLNFIATELHKNFITPERHNNVAANFLSKTAEGQEQTRLHVAPRLAYVDTHLQTQPYLRGEHFSSPDAYLFTMLTWAERLGFGLSSWPNLAAFFARVKSRPAVQKTLEVEGPPHSLRE</sequence>
<dbReference type="Pfam" id="PF13409">
    <property type="entry name" value="GST_N_2"/>
    <property type="match status" value="1"/>
</dbReference>
<dbReference type="CDD" id="cd03057">
    <property type="entry name" value="GST_N_Beta"/>
    <property type="match status" value="1"/>
</dbReference>
<dbReference type="PROSITE" id="PS50404">
    <property type="entry name" value="GST_NTER"/>
    <property type="match status" value="1"/>
</dbReference>
<name>A0ABT3QA40_9PROT</name>
<accession>A0ABT3QA40</accession>
<proteinExistence type="predicted"/>
<evidence type="ECO:0000313" key="3">
    <source>
        <dbReference type="EMBL" id="MCX2562109.1"/>
    </source>
</evidence>
<dbReference type="InterPro" id="IPR010987">
    <property type="entry name" value="Glutathione-S-Trfase_C-like"/>
</dbReference>
<organism evidence="3 4">
    <name type="scientific">Acetobacter farinalis</name>
    <dbReference type="NCBI Taxonomy" id="1260984"/>
    <lineage>
        <taxon>Bacteria</taxon>
        <taxon>Pseudomonadati</taxon>
        <taxon>Pseudomonadota</taxon>
        <taxon>Alphaproteobacteria</taxon>
        <taxon>Acetobacterales</taxon>
        <taxon>Acetobacteraceae</taxon>
        <taxon>Acetobacter</taxon>
    </lineage>
</organism>
<dbReference type="InterPro" id="IPR036249">
    <property type="entry name" value="Thioredoxin-like_sf"/>
</dbReference>
<protein>
    <submittedName>
        <fullName evidence="3">Glutathione binding-like protein</fullName>
    </submittedName>
</protein>